<comment type="similarity">
    <text evidence="3">Belongs to the WD repeat WDR59 family.</text>
</comment>
<evidence type="ECO:0000313" key="9">
    <source>
        <dbReference type="Proteomes" id="UP000289886"/>
    </source>
</evidence>
<dbReference type="InterPro" id="IPR006575">
    <property type="entry name" value="RWD_dom"/>
</dbReference>
<feature type="compositionally biased region" description="Polar residues" evidence="5">
    <location>
        <begin position="243"/>
        <end position="270"/>
    </location>
</feature>
<dbReference type="InterPro" id="IPR007111">
    <property type="entry name" value="NACHT_NTPase"/>
</dbReference>
<dbReference type="PANTHER" id="PTHR19871:SF43">
    <property type="entry name" value="SI:CH211-212K18.6"/>
    <property type="match status" value="1"/>
</dbReference>
<feature type="region of interest" description="Disordered" evidence="5">
    <location>
        <begin position="449"/>
        <end position="469"/>
    </location>
</feature>
<protein>
    <submittedName>
        <fullName evidence="8">RWD domain-containing protein 4</fullName>
    </submittedName>
</protein>
<dbReference type="Gene3D" id="3.10.110.10">
    <property type="entry name" value="Ubiquitin Conjugating Enzyme"/>
    <property type="match status" value="1"/>
</dbReference>
<dbReference type="InterPro" id="IPR036322">
    <property type="entry name" value="WD40_repeat_dom_sf"/>
</dbReference>
<proteinExistence type="inferred from homology"/>
<evidence type="ECO:0000259" key="6">
    <source>
        <dbReference type="PROSITE" id="PS50837"/>
    </source>
</evidence>
<dbReference type="InterPro" id="IPR057588">
    <property type="entry name" value="NWD1/2-like_WH"/>
</dbReference>
<accession>A0A444U6W5</accession>
<dbReference type="InterPro" id="IPR015943">
    <property type="entry name" value="WD40/YVTN_repeat-like_dom_sf"/>
</dbReference>
<dbReference type="InterPro" id="IPR001680">
    <property type="entry name" value="WD40_rpt"/>
</dbReference>
<dbReference type="PROSITE" id="PS00678">
    <property type="entry name" value="WD_REPEATS_1"/>
    <property type="match status" value="2"/>
</dbReference>
<evidence type="ECO:0000256" key="3">
    <source>
        <dbReference type="ARBA" id="ARBA00038452"/>
    </source>
</evidence>
<dbReference type="InterPro" id="IPR052752">
    <property type="entry name" value="NACHT-WD_repeat"/>
</dbReference>
<dbReference type="PROSITE" id="PS50294">
    <property type="entry name" value="WD_REPEATS_REGION"/>
    <property type="match status" value="2"/>
</dbReference>
<dbReference type="PROSITE" id="PS50908">
    <property type="entry name" value="RWD"/>
    <property type="match status" value="1"/>
</dbReference>
<dbReference type="PROSITE" id="PS50082">
    <property type="entry name" value="WD_REPEATS_2"/>
    <property type="match status" value="2"/>
</dbReference>
<organism evidence="8 9">
    <name type="scientific">Acipenser ruthenus</name>
    <name type="common">Sterlet sturgeon</name>
    <dbReference type="NCBI Taxonomy" id="7906"/>
    <lineage>
        <taxon>Eukaryota</taxon>
        <taxon>Metazoa</taxon>
        <taxon>Chordata</taxon>
        <taxon>Craniata</taxon>
        <taxon>Vertebrata</taxon>
        <taxon>Euteleostomi</taxon>
        <taxon>Actinopterygii</taxon>
        <taxon>Chondrostei</taxon>
        <taxon>Acipenseriformes</taxon>
        <taxon>Acipenseridae</taxon>
        <taxon>Acipenser</taxon>
    </lineage>
</organism>
<dbReference type="InterPro" id="IPR016135">
    <property type="entry name" value="UBQ-conjugating_enzyme/RWD"/>
</dbReference>
<dbReference type="Pfam" id="PF05773">
    <property type="entry name" value="RWD"/>
    <property type="match status" value="1"/>
</dbReference>
<feature type="domain" description="NACHT" evidence="6">
    <location>
        <begin position="753"/>
        <end position="858"/>
    </location>
</feature>
<dbReference type="SUPFAM" id="SSF82171">
    <property type="entry name" value="DPP6 N-terminal domain-like"/>
    <property type="match status" value="1"/>
</dbReference>
<feature type="region of interest" description="Disordered" evidence="5">
    <location>
        <begin position="1984"/>
        <end position="2005"/>
    </location>
</feature>
<dbReference type="SUPFAM" id="SSF52540">
    <property type="entry name" value="P-loop containing nucleoside triphosphate hydrolases"/>
    <property type="match status" value="1"/>
</dbReference>
<dbReference type="Gene3D" id="3.40.50.300">
    <property type="entry name" value="P-loop containing nucleotide triphosphate hydrolases"/>
    <property type="match status" value="1"/>
</dbReference>
<feature type="region of interest" description="Disordered" evidence="5">
    <location>
        <begin position="212"/>
        <end position="287"/>
    </location>
</feature>
<feature type="region of interest" description="Disordered" evidence="5">
    <location>
        <begin position="2240"/>
        <end position="2264"/>
    </location>
</feature>
<reference evidence="8 9" key="1">
    <citation type="submission" date="2019-01" db="EMBL/GenBank/DDBJ databases">
        <title>Draft Genome and Complete Hox-Cluster Characterization of the Sterlet Sturgeon (Acipenser ruthenus).</title>
        <authorList>
            <person name="Wei Q."/>
        </authorList>
    </citation>
    <scope>NUCLEOTIDE SEQUENCE [LARGE SCALE GENOMIC DNA]</scope>
    <source>
        <strain evidence="8">WHYD16114868_AA</strain>
        <tissue evidence="8">Blood</tissue>
    </source>
</reference>
<feature type="region of interest" description="Disordered" evidence="5">
    <location>
        <begin position="135"/>
        <end position="168"/>
    </location>
</feature>
<dbReference type="Pfam" id="PF25469">
    <property type="entry name" value="WHD_NWD1"/>
    <property type="match status" value="1"/>
</dbReference>
<dbReference type="Pfam" id="PF05729">
    <property type="entry name" value="NACHT"/>
    <property type="match status" value="1"/>
</dbReference>
<evidence type="ECO:0000259" key="7">
    <source>
        <dbReference type="PROSITE" id="PS50908"/>
    </source>
</evidence>
<feature type="repeat" description="WD" evidence="4">
    <location>
        <begin position="1477"/>
        <end position="1518"/>
    </location>
</feature>
<sequence>MTANEDQEMELEALQSIYEGDDCFKELSPVSFQYRIGDLEDAKAFLLDISWPETYPETSPKISLDAFFNNRICPEVKKTIVTKLEEQVEANLGTAMMYTLFEWAKENQQQLMETHHPVNNALTLTSSSESVINANFSSSKKKEKKEQLTKSQKRKLTGKTDNKGELPRGWNWADVIKDKRLSALLDEERHINFLENPQTFTSLQTEANKLERQMVQSEETSSEHISSSRRTALSGAEVLSESMIKSQDNHGITSDNSNSNTRAVTTSSNPKELADNEDSERDSLMSDSDKINQMLKGDIQMQYSPKKKRFMIYVCGGYSDTVPERNTLMEKVYPQLYDYCKQRGYDFRLVDPRWGVQDGTSNSHTTATLHLEMLRQCKDSEGPNFFLFTGQKRDIHSLPTSILKEDFEAILNIIESKRLEAAKRKRLHLRAKDEAGLSSQLDASVNNTESISSDLNKNEGSENASALSNDSSVAHASFSNGDVSSVAQTEKSGLDYEKEIALLQLWYKLDENSIPAIYRLLPISTHNRDFHSKDPLRRQQSKNNWLSASQKLHTILQQNASEAMGEEAACALLRTVLDCEVDQGLQTSGPPEEHCHWFKRTITDIKYNLGSIKASDYIDTHPTQPEINQMLYAAHQKFMDNIHTKLRHTNIYEHNVGWGREGINSKVNSSHLYYTERICNDFKRIVISHFNRSLSSGACKDPPDVRRRDIHQNQVKEEILEHIRHCQTLAGHCIGRESDLTDLSEVVKNSQQKLIVLHGEKGCGKSTLMAKAAVLASNWISGKLKTLVRFVRTTGESRNVRLLLQSLCFQLAEIYHGKANLSEGLHALMNEFIALLEFASEDSPLLIILDGLDELSEEHNANISWLPPTLPQHVYLIVSTSMESSCLKMLEKLTIMSNTVHIKPLSPIEVSQMLRCWLEKDNRRLQAGQWRLIVEACLACPSPLYLQSAYQETKQWASFTSPDEIYLPADLCKLYTSILARLEKEHGEQFVKKAASFITLSRNGITLEELVDLLSQDHSVMQEIQQSHGLTISKFPFVLWARLQHDLGNHLVEQKTDNTYVFNWAHSTLELVCEERYLKTRDAQIALHAEYARYYLGKRTSPNANNANGHGFQPLVWVMEKDSVKNYIFNIRQLHGVAYHLIKSNSISTLVSECLFNYEFLLHKAWGLSVIHLEEDIKAAITPEKQLIDLDVLSEALQLSKKVLLQDPCQLASQLVGRLNQIIATDIPVAPGDPKKFSYLHTLLSQCYISSVPVLVPSFTCLLPPGGLLYDLLAGHTDKITAFTGANKDLIAVTASRDRTLKIWDLASGRAVKTVHEVGRNISSLALCMDNTLVAVTEDHCLQVWEVSSGRMIYSENDSLDIPMLTTAMDGQFLVAFYDGSHTMKRILRQLIDLDVLSEALQLSKKVLLQDPCQLASQLVGRLNQIIATDIPVAPGDPKKFSYLHTLLSQCYISSVPVLVPSFTCLLPPGGLLYDLLAGHTDKITAFTGANKDLIAVTASRDRTLKIWDLASGRAVKTVHEVGRNISSLALCMDNTLVAVTEDHCLQVWEVSSGRMIYSENDSLDIPMLTTAMDGQFLVAFYDGSHTMKVFDLAASCKQLHQVDITPDDNPIHKDRSILVSQNSVKDYVLFAYRSGKEAMVFSARKGEVIAKLPANEPVASVQGVDMTREYFLLICRYPYMRLHEIVHIELFSTGSFQYLRSVKGCCNDPISVLSVTRVGTHVVTFCSSADTNTTEIVTWNLETEDHKHIVKSSSVVTGGACTDLRFCLAVCGKENHIRKWNLASKINDQSLSFNSHKVKSIDGTEEIIPMKNYSSYVVCKSLNPGVVRVWNIVKSKYKGKAVRVERGLYENTDVVIVRDMKLYILTDKGMSAFTETPRPIFQTLLIYDLLKKKYIKKQTGLYIIPCQKHEYQILEGGLLLGLSENRDHMVVWSLETGFIKTRIRPVYKDQLLSNMLQTSLGPKDKHYKELLSKMGNIKEAKAHMTPWERRNETKTAKNRRREKEMKREIEKLQQIDNEKHNGIDQYLISGDEQVLVCSYYAHHLNVFSLESQSHIHMLEDRTSMLFLHNAALNYSGNYLAISNYSDKAKTSYVTLWDTLNGKVRKRLKNEPNVCCVAVTDDASRVVFGVMEANKLKVWDPFKKRHKTIFGYEKLNLGVNSKLHITEGGAKAILLAGEVSLWDLKGCTVVSVFTPDSKIQCLSLTHDKETILLGMSDNPALITMKLTSKEIMKTSSKGMDLFGEISSSSDEEEDESGKDPALSA</sequence>
<evidence type="ECO:0000256" key="4">
    <source>
        <dbReference type="PROSITE-ProRule" id="PRU00221"/>
    </source>
</evidence>
<dbReference type="Pfam" id="PF00400">
    <property type="entry name" value="WD40"/>
    <property type="match status" value="2"/>
</dbReference>
<dbReference type="SUPFAM" id="SSF50978">
    <property type="entry name" value="WD40 repeat-like"/>
    <property type="match status" value="2"/>
</dbReference>
<keyword evidence="2" id="KW-0677">Repeat</keyword>
<name>A0A444U6W5_ACIRT</name>
<evidence type="ECO:0000256" key="1">
    <source>
        <dbReference type="ARBA" id="ARBA00022574"/>
    </source>
</evidence>
<dbReference type="PROSITE" id="PS50837">
    <property type="entry name" value="NACHT"/>
    <property type="match status" value="1"/>
</dbReference>
<feature type="repeat" description="WD" evidence="4">
    <location>
        <begin position="1273"/>
        <end position="1314"/>
    </location>
</feature>
<dbReference type="SUPFAM" id="SSF54495">
    <property type="entry name" value="UBC-like"/>
    <property type="match status" value="1"/>
</dbReference>
<dbReference type="InterPro" id="IPR027417">
    <property type="entry name" value="P-loop_NTPase"/>
</dbReference>
<evidence type="ECO:0000256" key="5">
    <source>
        <dbReference type="SAM" id="MobiDB-lite"/>
    </source>
</evidence>
<evidence type="ECO:0000256" key="2">
    <source>
        <dbReference type="ARBA" id="ARBA00022737"/>
    </source>
</evidence>
<dbReference type="SMART" id="SM00320">
    <property type="entry name" value="WD40"/>
    <property type="match status" value="6"/>
</dbReference>
<keyword evidence="9" id="KW-1185">Reference proteome</keyword>
<dbReference type="InterPro" id="IPR019775">
    <property type="entry name" value="WD40_repeat_CS"/>
</dbReference>
<dbReference type="Gene3D" id="2.130.10.10">
    <property type="entry name" value="YVTN repeat-like/Quinoprotein amine dehydrogenase"/>
    <property type="match status" value="4"/>
</dbReference>
<dbReference type="CDD" id="cd23817">
    <property type="entry name" value="RWD-RWDD4"/>
    <property type="match status" value="1"/>
</dbReference>
<dbReference type="PANTHER" id="PTHR19871">
    <property type="entry name" value="BETA TRANSDUCIN-RELATED PROTEIN"/>
    <property type="match status" value="1"/>
</dbReference>
<evidence type="ECO:0000313" key="8">
    <source>
        <dbReference type="EMBL" id="RXM30935.1"/>
    </source>
</evidence>
<dbReference type="SMART" id="SM00591">
    <property type="entry name" value="RWD"/>
    <property type="match status" value="1"/>
</dbReference>
<comment type="caution">
    <text evidence="8">The sequence shown here is derived from an EMBL/GenBank/DDBJ whole genome shotgun (WGS) entry which is preliminary data.</text>
</comment>
<dbReference type="EMBL" id="SCEB01215174">
    <property type="protein sequence ID" value="RXM30935.1"/>
    <property type="molecule type" value="Genomic_DNA"/>
</dbReference>
<feature type="domain" description="RWD" evidence="7">
    <location>
        <begin position="9"/>
        <end position="111"/>
    </location>
</feature>
<keyword evidence="1 4" id="KW-0853">WD repeat</keyword>
<gene>
    <name evidence="8" type="ORF">EOD39_7418</name>
</gene>
<dbReference type="Proteomes" id="UP000289886">
    <property type="component" value="Unassembled WGS sequence"/>
</dbReference>